<sequence length="72" mass="8091">MKSLCITLGIICTLIGTLLFILPGSVLFLLAGLMLLSIDFPVVRNWLNHCQRSMRRGAVKLDSYLLSRKLSR</sequence>
<feature type="transmembrane region" description="Helical" evidence="1">
    <location>
        <begin position="5"/>
        <end position="22"/>
    </location>
</feature>
<keyword evidence="1" id="KW-0812">Transmembrane</keyword>
<feature type="transmembrane region" description="Helical" evidence="1">
    <location>
        <begin position="28"/>
        <end position="47"/>
    </location>
</feature>
<keyword evidence="1" id="KW-1133">Transmembrane helix</keyword>
<dbReference type="EMBL" id="BAAAEI010000006">
    <property type="protein sequence ID" value="GAA0348055.1"/>
    <property type="molecule type" value="Genomic_DNA"/>
</dbReference>
<evidence type="ECO:0000256" key="1">
    <source>
        <dbReference type="SAM" id="Phobius"/>
    </source>
</evidence>
<organism evidence="2 3">
    <name type="scientific">Bowmanella denitrificans</name>
    <dbReference type="NCBI Taxonomy" id="366582"/>
    <lineage>
        <taxon>Bacteria</taxon>
        <taxon>Pseudomonadati</taxon>
        <taxon>Pseudomonadota</taxon>
        <taxon>Gammaproteobacteria</taxon>
        <taxon>Alteromonadales</taxon>
        <taxon>Alteromonadaceae</taxon>
        <taxon>Bowmanella</taxon>
    </lineage>
</organism>
<comment type="caution">
    <text evidence="2">The sequence shown here is derived from an EMBL/GenBank/DDBJ whole genome shotgun (WGS) entry which is preliminary data.</text>
</comment>
<keyword evidence="1" id="KW-0472">Membrane</keyword>
<evidence type="ECO:0000313" key="3">
    <source>
        <dbReference type="Proteomes" id="UP001501757"/>
    </source>
</evidence>
<keyword evidence="3" id="KW-1185">Reference proteome</keyword>
<evidence type="ECO:0008006" key="4">
    <source>
        <dbReference type="Google" id="ProtNLM"/>
    </source>
</evidence>
<dbReference type="Proteomes" id="UP001501757">
    <property type="component" value="Unassembled WGS sequence"/>
</dbReference>
<reference evidence="3" key="1">
    <citation type="journal article" date="2019" name="Int. J. Syst. Evol. Microbiol.">
        <title>The Global Catalogue of Microorganisms (GCM) 10K type strain sequencing project: providing services to taxonomists for standard genome sequencing and annotation.</title>
        <authorList>
            <consortium name="The Broad Institute Genomics Platform"/>
            <consortium name="The Broad Institute Genome Sequencing Center for Infectious Disease"/>
            <person name="Wu L."/>
            <person name="Ma J."/>
        </authorList>
    </citation>
    <scope>NUCLEOTIDE SEQUENCE [LARGE SCALE GENOMIC DNA]</scope>
    <source>
        <strain evidence="3">JCM 13378</strain>
    </source>
</reference>
<protein>
    <recommendedName>
        <fullName evidence="4">Tellurium resistance protein TerC</fullName>
    </recommendedName>
</protein>
<dbReference type="RefSeq" id="WP_343842611.1">
    <property type="nucleotide sequence ID" value="NZ_BAAAEI010000006.1"/>
</dbReference>
<gene>
    <name evidence="2" type="ORF">GCM10009092_10540</name>
</gene>
<proteinExistence type="predicted"/>
<name>A0ABP3GNV8_9ALTE</name>
<accession>A0ABP3GNV8</accession>
<evidence type="ECO:0000313" key="2">
    <source>
        <dbReference type="EMBL" id="GAA0348055.1"/>
    </source>
</evidence>